<evidence type="ECO:0000256" key="8">
    <source>
        <dbReference type="ARBA" id="ARBA00022989"/>
    </source>
</evidence>
<dbReference type="InterPro" id="IPR025770">
    <property type="entry name" value="PPMT_MeTrfase"/>
</dbReference>
<evidence type="ECO:0000256" key="9">
    <source>
        <dbReference type="ARBA" id="ARBA00023136"/>
    </source>
</evidence>
<dbReference type="GO" id="GO:0032259">
    <property type="term" value="P:methylation"/>
    <property type="evidence" value="ECO:0007669"/>
    <property type="project" value="UniProtKB-KW"/>
</dbReference>
<protein>
    <recommendedName>
        <fullName evidence="3 10">Protein-S-isoprenylcysteine O-methyltransferase</fullName>
        <ecNumber evidence="3 10">2.1.1.100</ecNumber>
    </recommendedName>
</protein>
<keyword evidence="5 11" id="KW-0808">Transferase</keyword>
<accession>A0A376BAS4</accession>
<dbReference type="VEuPathDB" id="FungiDB:SCODWIG_03517"/>
<evidence type="ECO:0000256" key="3">
    <source>
        <dbReference type="ARBA" id="ARBA00012151"/>
    </source>
</evidence>
<feature type="transmembrane region" description="Helical" evidence="10">
    <location>
        <begin position="197"/>
        <end position="225"/>
    </location>
</feature>
<keyword evidence="8 10" id="KW-1133">Transmembrane helix</keyword>
<feature type="transmembrane region" description="Helical" evidence="10">
    <location>
        <begin position="67"/>
        <end position="85"/>
    </location>
</feature>
<proteinExistence type="inferred from homology"/>
<keyword evidence="6 10" id="KW-0949">S-adenosyl-L-methionine</keyword>
<dbReference type="PANTHER" id="PTHR12714:SF9">
    <property type="entry name" value="PROTEIN-S-ISOPRENYLCYSTEINE O-METHYLTRANSFERASE"/>
    <property type="match status" value="1"/>
</dbReference>
<comment type="similarity">
    <text evidence="2 10">Belongs to the class VI-like SAM-binding methyltransferase superfamily. Isoprenylcysteine carboxyl methyltransferase family.</text>
</comment>
<dbReference type="Gene3D" id="1.20.120.1630">
    <property type="match status" value="1"/>
</dbReference>
<feature type="transmembrane region" description="Helical" evidence="10">
    <location>
        <begin position="135"/>
        <end position="154"/>
    </location>
</feature>
<dbReference type="EMBL" id="UFAJ01000874">
    <property type="protein sequence ID" value="SSD61756.1"/>
    <property type="molecule type" value="Genomic_DNA"/>
</dbReference>
<dbReference type="Pfam" id="PF04140">
    <property type="entry name" value="ICMT"/>
    <property type="match status" value="1"/>
</dbReference>
<dbReference type="GO" id="GO:0004671">
    <property type="term" value="F:protein C-terminal S-isoprenylcysteine carboxyl O-methyltransferase activity"/>
    <property type="evidence" value="ECO:0007669"/>
    <property type="project" value="UniProtKB-EC"/>
</dbReference>
<keyword evidence="10" id="KW-0256">Endoplasmic reticulum</keyword>
<dbReference type="PROSITE" id="PS51564">
    <property type="entry name" value="SAM_ICMT"/>
    <property type="match status" value="1"/>
</dbReference>
<evidence type="ECO:0000256" key="4">
    <source>
        <dbReference type="ARBA" id="ARBA00022603"/>
    </source>
</evidence>
<dbReference type="AlphaFoldDB" id="A0A376BAS4"/>
<evidence type="ECO:0000256" key="1">
    <source>
        <dbReference type="ARBA" id="ARBA00004141"/>
    </source>
</evidence>
<evidence type="ECO:0000256" key="6">
    <source>
        <dbReference type="ARBA" id="ARBA00022691"/>
    </source>
</evidence>
<evidence type="ECO:0000256" key="2">
    <source>
        <dbReference type="ARBA" id="ARBA00009140"/>
    </source>
</evidence>
<keyword evidence="7 10" id="KW-0812">Transmembrane</keyword>
<evidence type="ECO:0000313" key="12">
    <source>
        <dbReference type="Proteomes" id="UP000262825"/>
    </source>
</evidence>
<name>A0A376BAS4_9ASCO</name>
<organism evidence="11 12">
    <name type="scientific">Saccharomycodes ludwigii</name>
    <dbReference type="NCBI Taxonomy" id="36035"/>
    <lineage>
        <taxon>Eukaryota</taxon>
        <taxon>Fungi</taxon>
        <taxon>Dikarya</taxon>
        <taxon>Ascomycota</taxon>
        <taxon>Saccharomycotina</taxon>
        <taxon>Saccharomycetes</taxon>
        <taxon>Saccharomycodales</taxon>
        <taxon>Saccharomycodaceae</taxon>
        <taxon>Saccharomycodes</taxon>
    </lineage>
</organism>
<keyword evidence="9 10" id="KW-0472">Membrane</keyword>
<sequence>MTKTASDSNSAEQHKEYQNDLPVIIDGKPYPDIKFNALDIISKTSFFLGILLGYSLGLLPRFKYTNLICYIIFLAIFHFLEFYLTSKFNPGKVNNDSFLLNNGTGYFYAHSLALAEFILEVWLTPSSWKLISFSTVNKIVFSLGLILVIFGQIVRSLALITCGKSFSHLVKRERLADHELVTKGIYSYSRHPSYCGFFWFAIGLEVICFNPISTVAFAIVLWNFFSHRISYEEKYLLEFFGEDYKLYKQNVGVGIPFIN</sequence>
<evidence type="ECO:0000256" key="7">
    <source>
        <dbReference type="ARBA" id="ARBA00022692"/>
    </source>
</evidence>
<comment type="subcellular location">
    <subcellularLocation>
        <location evidence="10">Endoplasmic reticulum membrane</location>
        <topology evidence="10">Multi-pass membrane protein</topology>
    </subcellularLocation>
    <subcellularLocation>
        <location evidence="1">Membrane</location>
        <topology evidence="1">Multi-pass membrane protein</topology>
    </subcellularLocation>
</comment>
<dbReference type="EC" id="2.1.1.100" evidence="3 10"/>
<keyword evidence="12" id="KW-1185">Reference proteome</keyword>
<gene>
    <name evidence="11" type="ORF">SCODWIG_03517</name>
</gene>
<feature type="transmembrane region" description="Helical" evidence="10">
    <location>
        <begin position="40"/>
        <end position="60"/>
    </location>
</feature>
<comment type="catalytic activity">
    <reaction evidence="10">
        <text>[protein]-C-terminal S-[(2E,6E)-farnesyl]-L-cysteine + S-adenosyl-L-methionine = [protein]-C-terminal S-[(2E,6E)-farnesyl]-L-cysteine methyl ester + S-adenosyl-L-homocysteine</text>
        <dbReference type="Rhea" id="RHEA:21672"/>
        <dbReference type="Rhea" id="RHEA-COMP:12125"/>
        <dbReference type="Rhea" id="RHEA-COMP:12126"/>
        <dbReference type="ChEBI" id="CHEBI:57856"/>
        <dbReference type="ChEBI" id="CHEBI:59789"/>
        <dbReference type="ChEBI" id="CHEBI:90510"/>
        <dbReference type="ChEBI" id="CHEBI:90511"/>
        <dbReference type="EC" id="2.1.1.100"/>
    </reaction>
</comment>
<evidence type="ECO:0000256" key="10">
    <source>
        <dbReference type="RuleBase" id="RU362022"/>
    </source>
</evidence>
<dbReference type="PANTHER" id="PTHR12714">
    <property type="entry name" value="PROTEIN-S ISOPRENYLCYSTEINE O-METHYLTRANSFERASE"/>
    <property type="match status" value="1"/>
</dbReference>
<feature type="transmembrane region" description="Helical" evidence="10">
    <location>
        <begin position="105"/>
        <end position="123"/>
    </location>
</feature>
<dbReference type="Proteomes" id="UP000262825">
    <property type="component" value="Unassembled WGS sequence"/>
</dbReference>
<keyword evidence="4 10" id="KW-0489">Methyltransferase</keyword>
<dbReference type="InterPro" id="IPR007269">
    <property type="entry name" value="ICMT_MeTrfase"/>
</dbReference>
<dbReference type="GO" id="GO:0005789">
    <property type="term" value="C:endoplasmic reticulum membrane"/>
    <property type="evidence" value="ECO:0007669"/>
    <property type="project" value="UniProtKB-SubCell"/>
</dbReference>
<evidence type="ECO:0000313" key="11">
    <source>
        <dbReference type="EMBL" id="SSD61756.1"/>
    </source>
</evidence>
<evidence type="ECO:0000256" key="5">
    <source>
        <dbReference type="ARBA" id="ARBA00022679"/>
    </source>
</evidence>
<dbReference type="OrthoDB" id="422086at2759"/>
<reference evidence="12" key="1">
    <citation type="submission" date="2018-06" db="EMBL/GenBank/DDBJ databases">
        <authorList>
            <person name="Guldener U."/>
        </authorList>
    </citation>
    <scope>NUCLEOTIDE SEQUENCE [LARGE SCALE GENOMIC DNA]</scope>
    <source>
        <strain evidence="12">UTAD17</strain>
    </source>
</reference>